<accession>A0A9R1PPK1</accession>
<evidence type="ECO:0000313" key="2">
    <source>
        <dbReference type="EMBL" id="VAH47354.1"/>
    </source>
</evidence>
<evidence type="ECO:0000256" key="1">
    <source>
        <dbReference type="SAM" id="MobiDB-lite"/>
    </source>
</evidence>
<proteinExistence type="predicted"/>
<evidence type="ECO:0000313" key="3">
    <source>
        <dbReference type="Proteomes" id="UP000324705"/>
    </source>
</evidence>
<dbReference type="EMBL" id="LT934114">
    <property type="protein sequence ID" value="VAH47354.1"/>
    <property type="molecule type" value="Genomic_DNA"/>
</dbReference>
<protein>
    <submittedName>
        <fullName evidence="2">Uncharacterized protein</fullName>
    </submittedName>
</protein>
<feature type="compositionally biased region" description="Low complexity" evidence="1">
    <location>
        <begin position="51"/>
        <end position="61"/>
    </location>
</feature>
<keyword evidence="3" id="KW-1185">Reference proteome</keyword>
<reference evidence="2 3" key="1">
    <citation type="submission" date="2017-09" db="EMBL/GenBank/DDBJ databases">
        <authorList>
            <consortium name="International Durum Wheat Genome Sequencing Consortium (IDWGSC)"/>
            <person name="Milanesi L."/>
        </authorList>
    </citation>
    <scope>NUCLEOTIDE SEQUENCE [LARGE SCALE GENOMIC DNA]</scope>
    <source>
        <strain evidence="3">cv. Svevo</strain>
    </source>
</reference>
<dbReference type="AlphaFoldDB" id="A0A9R1PPK1"/>
<dbReference type="Proteomes" id="UP000324705">
    <property type="component" value="Chromosome 2B"/>
</dbReference>
<gene>
    <name evidence="2" type="ORF">TRITD_2Bv1G143250</name>
</gene>
<name>A0A9R1PPK1_TRITD</name>
<feature type="compositionally biased region" description="Low complexity" evidence="1">
    <location>
        <begin position="19"/>
        <end position="35"/>
    </location>
</feature>
<feature type="region of interest" description="Disordered" evidence="1">
    <location>
        <begin position="19"/>
        <end position="69"/>
    </location>
</feature>
<sequence>MALRSPELRFAASTGLGALSRPSRLAPSPLAALASPRRRRRGPSPSPSPSPSDSNPSTASAGDADGPEWKKVSAKRFGYKESMIPDEAWNVLHRLRSRGAPLFRLLDCYRGNTELSLLILSFFLS</sequence>
<dbReference type="Gramene" id="TRITD2Bv1G143250.6">
    <property type="protein sequence ID" value="TRITD2Bv1G143250.6"/>
    <property type="gene ID" value="TRITD2Bv1G143250"/>
</dbReference>
<organism evidence="2 3">
    <name type="scientific">Triticum turgidum subsp. durum</name>
    <name type="common">Durum wheat</name>
    <name type="synonym">Triticum durum</name>
    <dbReference type="NCBI Taxonomy" id="4567"/>
    <lineage>
        <taxon>Eukaryota</taxon>
        <taxon>Viridiplantae</taxon>
        <taxon>Streptophyta</taxon>
        <taxon>Embryophyta</taxon>
        <taxon>Tracheophyta</taxon>
        <taxon>Spermatophyta</taxon>
        <taxon>Magnoliopsida</taxon>
        <taxon>Liliopsida</taxon>
        <taxon>Poales</taxon>
        <taxon>Poaceae</taxon>
        <taxon>BOP clade</taxon>
        <taxon>Pooideae</taxon>
        <taxon>Triticodae</taxon>
        <taxon>Triticeae</taxon>
        <taxon>Triticinae</taxon>
        <taxon>Triticum</taxon>
    </lineage>
</organism>